<dbReference type="PRINTS" id="PR00370">
    <property type="entry name" value="FMOXYGENASE"/>
</dbReference>
<dbReference type="InterPro" id="IPR020946">
    <property type="entry name" value="Flavin_mOase-like"/>
</dbReference>
<gene>
    <name evidence="9" type="ORF">AJ79_09528</name>
</gene>
<dbReference type="InterPro" id="IPR036188">
    <property type="entry name" value="FAD/NAD-bd_sf"/>
</dbReference>
<dbReference type="PIRSF" id="PIRSF000332">
    <property type="entry name" value="FMO"/>
    <property type="match status" value="1"/>
</dbReference>
<comment type="similarity">
    <text evidence="2">Belongs to the FMO family.</text>
</comment>
<evidence type="ECO:0000256" key="1">
    <source>
        <dbReference type="ARBA" id="ARBA00001974"/>
    </source>
</evidence>
<comment type="caution">
    <text evidence="9">The sequence shown here is derived from an EMBL/GenBank/DDBJ whole genome shotgun (WGS) entry which is preliminary data.</text>
</comment>
<organism evidence="9 10">
    <name type="scientific">Helicocarpus griseus UAMH5409</name>
    <dbReference type="NCBI Taxonomy" id="1447875"/>
    <lineage>
        <taxon>Eukaryota</taxon>
        <taxon>Fungi</taxon>
        <taxon>Dikarya</taxon>
        <taxon>Ascomycota</taxon>
        <taxon>Pezizomycotina</taxon>
        <taxon>Eurotiomycetes</taxon>
        <taxon>Eurotiomycetidae</taxon>
        <taxon>Onygenales</taxon>
        <taxon>Ajellomycetaceae</taxon>
        <taxon>Helicocarpus</taxon>
    </lineage>
</organism>
<dbReference type="OrthoDB" id="66881at2759"/>
<evidence type="ECO:0000256" key="3">
    <source>
        <dbReference type="ARBA" id="ARBA00022630"/>
    </source>
</evidence>
<evidence type="ECO:0000256" key="2">
    <source>
        <dbReference type="ARBA" id="ARBA00009183"/>
    </source>
</evidence>
<dbReference type="FunFam" id="3.50.50.60:FF:000138">
    <property type="entry name" value="Flavin-containing monooxygenase"/>
    <property type="match status" value="1"/>
</dbReference>
<dbReference type="STRING" id="1447875.A0A2B7WJ66"/>
<dbReference type="Pfam" id="PF13450">
    <property type="entry name" value="NAD_binding_8"/>
    <property type="match status" value="1"/>
</dbReference>
<protein>
    <recommendedName>
        <fullName evidence="11">Thiol-specific monooxygenase</fullName>
    </recommendedName>
</protein>
<keyword evidence="3" id="KW-0285">Flavoprotein</keyword>
<comment type="cofactor">
    <cofactor evidence="1">
        <name>FAD</name>
        <dbReference type="ChEBI" id="CHEBI:57692"/>
    </cofactor>
</comment>
<keyword evidence="4" id="KW-0274">FAD</keyword>
<dbReference type="PANTHER" id="PTHR23023">
    <property type="entry name" value="DIMETHYLANILINE MONOOXYGENASE"/>
    <property type="match status" value="1"/>
</dbReference>
<evidence type="ECO:0000313" key="9">
    <source>
        <dbReference type="EMBL" id="PGG96579.1"/>
    </source>
</evidence>
<reference evidence="9 10" key="1">
    <citation type="submission" date="2017-10" db="EMBL/GenBank/DDBJ databases">
        <title>Comparative genomics in systemic dimorphic fungi from Ajellomycetaceae.</title>
        <authorList>
            <person name="Munoz J.F."/>
            <person name="Mcewen J.G."/>
            <person name="Clay O.K."/>
            <person name="Cuomo C.A."/>
        </authorList>
    </citation>
    <scope>NUCLEOTIDE SEQUENCE [LARGE SCALE GENOMIC DNA]</scope>
    <source>
        <strain evidence="9 10">UAMH5409</strain>
    </source>
</reference>
<evidence type="ECO:0000256" key="8">
    <source>
        <dbReference type="SAM" id="MobiDB-lite"/>
    </source>
</evidence>
<dbReference type="AlphaFoldDB" id="A0A2B7WJ66"/>
<sequence length="498" mass="55937">MRPASPHLIRKIAVIGAGPSGLTAAKYLLAEKCFAKIDIFEQRSQVGGVWNYSAAEDKRHTSVDIPQTNPHLPAEEPAWHYSTKSSESRSAEKQDCKEASFISPLYDGLETNIPHTLMRFSDQSFPADTQLFPPFEAVVRYIEEYSSEVKHLVQFQVQVVDVKLEDAEAGTWEVTRKHLESGIQVTDVYDAVVVASGHYSVPHVPAIAGISEWKTAYPGAITHSKTYSSPAEFRDKKVIVIGNSASGVDIGAQIGRTCRKPLLASSRSPSYFATGTVDDKKEYPQIVEFLPPTTHNRAVRFENGDIETDVDAVLFCTGYFYSFAFLSSLKPPVVEDGSRTLRVYQQMFYSDQPTLVFPGLNQKVIPFPISENQSAVIARVWSGRLGLPSKQEMYEWEDAEIAARGTGKVFHVLQFPLDANYLNMMHDWAAKAERRPGLENDGRGKEGTYWGEKERWTRERFTLIKKVFNSKGEERHACRTLEDVGFDYEAWKAEQSIS</sequence>
<accession>A0A2B7WJ66</accession>
<dbReference type="InterPro" id="IPR050346">
    <property type="entry name" value="FMO-like"/>
</dbReference>
<evidence type="ECO:0000313" key="10">
    <source>
        <dbReference type="Proteomes" id="UP000223968"/>
    </source>
</evidence>
<evidence type="ECO:0000256" key="6">
    <source>
        <dbReference type="ARBA" id="ARBA00023002"/>
    </source>
</evidence>
<name>A0A2B7WJ66_9EURO</name>
<dbReference type="Gene3D" id="3.50.50.60">
    <property type="entry name" value="FAD/NAD(P)-binding domain"/>
    <property type="match status" value="2"/>
</dbReference>
<dbReference type="InterPro" id="IPR000960">
    <property type="entry name" value="Flavin_mOase"/>
</dbReference>
<dbReference type="Proteomes" id="UP000223968">
    <property type="component" value="Unassembled WGS sequence"/>
</dbReference>
<keyword evidence="10" id="KW-1185">Reference proteome</keyword>
<evidence type="ECO:0000256" key="7">
    <source>
        <dbReference type="ARBA" id="ARBA00023033"/>
    </source>
</evidence>
<dbReference type="SUPFAM" id="SSF51905">
    <property type="entry name" value="FAD/NAD(P)-binding domain"/>
    <property type="match status" value="2"/>
</dbReference>
<feature type="region of interest" description="Disordered" evidence="8">
    <location>
        <begin position="67"/>
        <end position="93"/>
    </location>
</feature>
<dbReference type="EMBL" id="PDNB01000275">
    <property type="protein sequence ID" value="PGG96579.1"/>
    <property type="molecule type" value="Genomic_DNA"/>
</dbReference>
<dbReference type="Pfam" id="PF00743">
    <property type="entry name" value="FMO-like"/>
    <property type="match status" value="2"/>
</dbReference>
<keyword evidence="5" id="KW-0521">NADP</keyword>
<evidence type="ECO:0000256" key="4">
    <source>
        <dbReference type="ARBA" id="ARBA00022827"/>
    </source>
</evidence>
<proteinExistence type="inferred from homology"/>
<keyword evidence="6" id="KW-0560">Oxidoreductase</keyword>
<dbReference type="GO" id="GO:0050661">
    <property type="term" value="F:NADP binding"/>
    <property type="evidence" value="ECO:0007669"/>
    <property type="project" value="InterPro"/>
</dbReference>
<evidence type="ECO:0008006" key="11">
    <source>
        <dbReference type="Google" id="ProtNLM"/>
    </source>
</evidence>
<dbReference type="GO" id="GO:0004499">
    <property type="term" value="F:N,N-dimethylaniline monooxygenase activity"/>
    <property type="evidence" value="ECO:0007669"/>
    <property type="project" value="InterPro"/>
</dbReference>
<keyword evidence="7" id="KW-0503">Monooxygenase</keyword>
<evidence type="ECO:0000256" key="5">
    <source>
        <dbReference type="ARBA" id="ARBA00022857"/>
    </source>
</evidence>
<dbReference type="GO" id="GO:0050660">
    <property type="term" value="F:flavin adenine dinucleotide binding"/>
    <property type="evidence" value="ECO:0007669"/>
    <property type="project" value="InterPro"/>
</dbReference>